<reference evidence="5 6" key="1">
    <citation type="submission" date="2017-02" db="EMBL/GenBank/DDBJ databases">
        <title>Draft Genome Sequence of Streptomyces tsukubaensis F601, a Producer of the immunosuppressant tacrolimus FK506.</title>
        <authorList>
            <person name="Zong G."/>
            <person name="Zhong C."/>
            <person name="Fu J."/>
            <person name="Qin R."/>
            <person name="Cao G."/>
        </authorList>
    </citation>
    <scope>NUCLEOTIDE SEQUENCE [LARGE SCALE GENOMIC DNA]</scope>
    <source>
        <strain evidence="5 6">F601</strain>
    </source>
</reference>
<dbReference type="Pfam" id="PF13407">
    <property type="entry name" value="Peripla_BP_4"/>
    <property type="match status" value="1"/>
</dbReference>
<dbReference type="GO" id="GO:0030288">
    <property type="term" value="C:outer membrane-bounded periplasmic space"/>
    <property type="evidence" value="ECO:0007669"/>
    <property type="project" value="TreeGrafter"/>
</dbReference>
<comment type="subcellular location">
    <subcellularLocation>
        <location evidence="1">Cell envelope</location>
    </subcellularLocation>
</comment>
<dbReference type="AlphaFoldDB" id="A0A1V4ADT1"/>
<dbReference type="InterPro" id="IPR028082">
    <property type="entry name" value="Peripla_BP_I"/>
</dbReference>
<keyword evidence="3" id="KW-0732">Signal</keyword>
<sequence>MGSPGRRAARAAVALVAVAAAGAACGARDGDATRRVQGPEPVRTPTMTVVMVTHAGDGDTFWDVVRRGARDAAIKDRVRFRYRHSEDGPGQASLIRDAVRERSDGIITTLAKPAEVRPALTAAVDAGVPVVTVNSGARFSREYGALAHIGQDEGAAGEAAGDELNKHGLRSALCVLHEQGSVALEERCAGVRKAFRGTARNLNVRGTDLSATRAAIAARLRSDGRIDAVVTLGAPFAAAAVAAKHDAGSRARVGTFDLNAEVVGRLGSGTVAFAVDQQPYLQGYLAVDQLWLHARGAGVVGGGRPVLTGPTVVTGKEVPRLDKYVARGTR</sequence>
<feature type="signal peptide" evidence="3">
    <location>
        <begin position="1"/>
        <end position="23"/>
    </location>
</feature>
<protein>
    <submittedName>
        <fullName evidence="5">Sugar ABC transporter substrate-binding protein</fullName>
    </submittedName>
</protein>
<feature type="chain" id="PRO_5039003411" evidence="3">
    <location>
        <begin position="24"/>
        <end position="330"/>
    </location>
</feature>
<feature type="domain" description="Periplasmic binding protein" evidence="4">
    <location>
        <begin position="51"/>
        <end position="296"/>
    </location>
</feature>
<evidence type="ECO:0000313" key="5">
    <source>
        <dbReference type="EMBL" id="OON81659.1"/>
    </source>
</evidence>
<dbReference type="STRING" id="83656.B1H18_05755"/>
<gene>
    <name evidence="5" type="ORF">B1H18_05755</name>
</gene>
<dbReference type="RefSeq" id="WP_077965396.1">
    <property type="nucleotide sequence ID" value="NZ_CP045178.1"/>
</dbReference>
<proteinExistence type="inferred from homology"/>
<dbReference type="PROSITE" id="PS51257">
    <property type="entry name" value="PROKAR_LIPOPROTEIN"/>
    <property type="match status" value="1"/>
</dbReference>
<dbReference type="EMBL" id="MVFC01000003">
    <property type="protein sequence ID" value="OON81659.1"/>
    <property type="molecule type" value="Genomic_DNA"/>
</dbReference>
<evidence type="ECO:0000256" key="3">
    <source>
        <dbReference type="SAM" id="SignalP"/>
    </source>
</evidence>
<evidence type="ECO:0000256" key="1">
    <source>
        <dbReference type="ARBA" id="ARBA00004196"/>
    </source>
</evidence>
<accession>A0A1V4ADT1</accession>
<evidence type="ECO:0000256" key="2">
    <source>
        <dbReference type="ARBA" id="ARBA00007639"/>
    </source>
</evidence>
<dbReference type="Proteomes" id="UP000190539">
    <property type="component" value="Unassembled WGS sequence"/>
</dbReference>
<evidence type="ECO:0000313" key="6">
    <source>
        <dbReference type="Proteomes" id="UP000190539"/>
    </source>
</evidence>
<dbReference type="InterPro" id="IPR050555">
    <property type="entry name" value="Bact_Solute-Bind_Prot2"/>
</dbReference>
<comment type="similarity">
    <text evidence="2">Belongs to the bacterial solute-binding protein 2 family.</text>
</comment>
<name>A0A1V4ADT1_9ACTN</name>
<dbReference type="OrthoDB" id="257716at2"/>
<organism evidence="5 6">
    <name type="scientific">Streptomyces tsukubensis</name>
    <dbReference type="NCBI Taxonomy" id="83656"/>
    <lineage>
        <taxon>Bacteria</taxon>
        <taxon>Bacillati</taxon>
        <taxon>Actinomycetota</taxon>
        <taxon>Actinomycetes</taxon>
        <taxon>Kitasatosporales</taxon>
        <taxon>Streptomycetaceae</taxon>
        <taxon>Streptomyces</taxon>
    </lineage>
</organism>
<keyword evidence="6" id="KW-1185">Reference proteome</keyword>
<dbReference type="InterPro" id="IPR025997">
    <property type="entry name" value="SBP_2_dom"/>
</dbReference>
<dbReference type="PANTHER" id="PTHR30036:SF7">
    <property type="entry name" value="ABC TRANSPORTER PERIPLASMIC-BINDING PROTEIN YPHF"/>
    <property type="match status" value="1"/>
</dbReference>
<evidence type="ECO:0000259" key="4">
    <source>
        <dbReference type="Pfam" id="PF13407"/>
    </source>
</evidence>
<dbReference type="GO" id="GO:0030246">
    <property type="term" value="F:carbohydrate binding"/>
    <property type="evidence" value="ECO:0007669"/>
    <property type="project" value="TreeGrafter"/>
</dbReference>
<dbReference type="SUPFAM" id="SSF53822">
    <property type="entry name" value="Periplasmic binding protein-like I"/>
    <property type="match status" value="1"/>
</dbReference>
<comment type="caution">
    <text evidence="5">The sequence shown here is derived from an EMBL/GenBank/DDBJ whole genome shotgun (WGS) entry which is preliminary data.</text>
</comment>
<dbReference type="Gene3D" id="3.40.50.2300">
    <property type="match status" value="2"/>
</dbReference>
<dbReference type="PANTHER" id="PTHR30036">
    <property type="entry name" value="D-XYLOSE-BINDING PERIPLASMIC PROTEIN"/>
    <property type="match status" value="1"/>
</dbReference>